<evidence type="ECO:0000256" key="1">
    <source>
        <dbReference type="ARBA" id="ARBA00022729"/>
    </source>
</evidence>
<dbReference type="PANTHER" id="PTHR46580">
    <property type="entry name" value="SENSOR KINASE-RELATED"/>
    <property type="match status" value="1"/>
</dbReference>
<organism evidence="2 3">
    <name type="scientific">Aquirufa echingensis</name>
    <dbReference type="NCBI Taxonomy" id="3096516"/>
    <lineage>
        <taxon>Bacteria</taxon>
        <taxon>Pseudomonadati</taxon>
        <taxon>Bacteroidota</taxon>
        <taxon>Cytophagia</taxon>
        <taxon>Cytophagales</taxon>
        <taxon>Flectobacillaceae</taxon>
        <taxon>Aquirufa</taxon>
    </lineage>
</organism>
<dbReference type="PANTHER" id="PTHR46580:SF4">
    <property type="entry name" value="ATP_GTP-BINDING PROTEIN"/>
    <property type="match status" value="1"/>
</dbReference>
<evidence type="ECO:0000313" key="3">
    <source>
        <dbReference type="Proteomes" id="UP001598114"/>
    </source>
</evidence>
<name>A0ABW6D4P2_9BACT</name>
<evidence type="ECO:0000313" key="2">
    <source>
        <dbReference type="EMBL" id="MFD3276955.1"/>
    </source>
</evidence>
<reference evidence="2 3" key="1">
    <citation type="submission" date="2024-03" db="EMBL/GenBank/DDBJ databases">
        <title>Aquirufa genome sequencing.</title>
        <authorList>
            <person name="Pitt A."/>
            <person name="Hahn M.W."/>
        </authorList>
    </citation>
    <scope>NUCLEOTIDE SEQUENCE [LARGE SCALE GENOMIC DNA]</scope>
    <source>
        <strain evidence="2 3">PLAD-142S6K</strain>
    </source>
</reference>
<keyword evidence="1" id="KW-0732">Signal</keyword>
<dbReference type="Proteomes" id="UP001598114">
    <property type="component" value="Unassembled WGS sequence"/>
</dbReference>
<comment type="caution">
    <text evidence="2">The sequence shown here is derived from an EMBL/GenBank/DDBJ whole genome shotgun (WGS) entry which is preliminary data.</text>
</comment>
<dbReference type="RefSeq" id="WP_377977388.1">
    <property type="nucleotide sequence ID" value="NZ_JBBKYA010000006.1"/>
</dbReference>
<dbReference type="EMBL" id="JBBKYA010000006">
    <property type="protein sequence ID" value="MFD3276955.1"/>
    <property type="molecule type" value="Genomic_DNA"/>
</dbReference>
<proteinExistence type="predicted"/>
<protein>
    <submittedName>
        <fullName evidence="2">FG-GAP-like repeat-containing protein</fullName>
    </submittedName>
</protein>
<sequence length="650" mass="71725">MSLISMQIPAQSLRFSIFQGISVKQNGQNLSFPWAGGMNSMQYQSMDLNGDGVMDMVCFDRTSNQVSTFLQDSRGDFTFAPGYAMKFPVIENWFAMADYNQDGRKDLFCSSAAGIKVYQNKSVNGQIYFEKVKDPLYTKGFTGLINLYVASPDIPVIADVDSDGDVDVLAFEPGGHYIEFHENVSLQKSGKADLDFEKSPQYWGNFVHHDCRDAQILNSVISPQSVGAVNRVDHVGNSLGRTANNDLFFGQVACTNLGMLKNVGTQQQVSYSNIDFDYLGGLSVGVGVFYSATPLQLNGKTEELFVSLNTPDNTGFRQDFQHASFRIVGGKSKPFLQDQMIDVGEKASPCFFDVDEDGDLDLLIGHAGYRVANDVKSSMYLYENQSGTFQFKTADYLGLGVSESLTDLVLQVQGNQMLVVGQSAEGSKVFYLSKQQIARVSLVLNPGEIPFMSPWGNLVITRTGRIQSAANADWGQLSKESWQVRSCQFADMDGDGTAEFIGIDLEGNWHIGNYDVLTNLISWRTADFQGFTVGRNARLSVADFNADGRQDLVVGTGAGGIYLLENKSNSPVWDAMTEQTLQVWPNPNSGLIHVLTNQPGELQLYNTLGQKASTLHVEPGRTYDLYVKQLGFIRFVDDKGRVSTQKLQQD</sequence>
<dbReference type="Pfam" id="PF01839">
    <property type="entry name" value="FG-GAP"/>
    <property type="match status" value="1"/>
</dbReference>
<gene>
    <name evidence="2" type="ORF">SKC38_12015</name>
</gene>
<dbReference type="SUPFAM" id="SSF69318">
    <property type="entry name" value="Integrin alpha N-terminal domain"/>
    <property type="match status" value="3"/>
</dbReference>
<dbReference type="Pfam" id="PF13517">
    <property type="entry name" value="FG-GAP_3"/>
    <property type="match status" value="1"/>
</dbReference>
<accession>A0ABW6D4P2</accession>
<keyword evidence="3" id="KW-1185">Reference proteome</keyword>
<dbReference type="InterPro" id="IPR028994">
    <property type="entry name" value="Integrin_alpha_N"/>
</dbReference>
<dbReference type="InterPro" id="IPR013517">
    <property type="entry name" value="FG-GAP"/>
</dbReference>